<sequence length="267" mass="30903">MLYVEREKPPIKTYLLHQPIDGLLSLLRITGQQDIPPEYSKAWMRWLTTKGSKLNGPYPEPSGLDGYFVGMKADERQSCLAHLEETMLDRIYHISRFERVPIERVIHSLYERRYTPQTARVLSNGFETMLSLLRGVGTRGFDMQAYSLWRTAFEIRYANIEKNRDQHALYTLQQELSGKLQGLYGNQRTAAIAYEEQRERTRRLVDEICLTHREPYLLDTTTGTEGVLLPVEYVEPIKPLDPNMPESKAVILATSDMGHPLVRRVFS</sequence>
<dbReference type="EMBL" id="MGAU01000025">
    <property type="protein sequence ID" value="OGK54820.1"/>
    <property type="molecule type" value="Genomic_DNA"/>
</dbReference>
<protein>
    <submittedName>
        <fullName evidence="1">Uncharacterized protein</fullName>
    </submittedName>
</protein>
<dbReference type="AlphaFoldDB" id="A0A1F7JGS8"/>
<dbReference type="Proteomes" id="UP000178486">
    <property type="component" value="Unassembled WGS sequence"/>
</dbReference>
<organism evidence="1 2">
    <name type="scientific">Candidatus Roizmanbacteria bacterium RIFCSPLOWO2_01_FULL_45_11</name>
    <dbReference type="NCBI Taxonomy" id="1802070"/>
    <lineage>
        <taxon>Bacteria</taxon>
        <taxon>Candidatus Roizmaniibacteriota</taxon>
    </lineage>
</organism>
<reference evidence="1 2" key="1">
    <citation type="journal article" date="2016" name="Nat. Commun.">
        <title>Thousands of microbial genomes shed light on interconnected biogeochemical processes in an aquifer system.</title>
        <authorList>
            <person name="Anantharaman K."/>
            <person name="Brown C.T."/>
            <person name="Hug L.A."/>
            <person name="Sharon I."/>
            <person name="Castelle C.J."/>
            <person name="Probst A.J."/>
            <person name="Thomas B.C."/>
            <person name="Singh A."/>
            <person name="Wilkins M.J."/>
            <person name="Karaoz U."/>
            <person name="Brodie E.L."/>
            <person name="Williams K.H."/>
            <person name="Hubbard S.S."/>
            <person name="Banfield J.F."/>
        </authorList>
    </citation>
    <scope>NUCLEOTIDE SEQUENCE [LARGE SCALE GENOMIC DNA]</scope>
</reference>
<evidence type="ECO:0000313" key="1">
    <source>
        <dbReference type="EMBL" id="OGK54820.1"/>
    </source>
</evidence>
<evidence type="ECO:0000313" key="2">
    <source>
        <dbReference type="Proteomes" id="UP000178486"/>
    </source>
</evidence>
<name>A0A1F7JGS8_9BACT</name>
<accession>A0A1F7JGS8</accession>
<gene>
    <name evidence="1" type="ORF">A3B56_01075</name>
</gene>
<proteinExistence type="predicted"/>
<comment type="caution">
    <text evidence="1">The sequence shown here is derived from an EMBL/GenBank/DDBJ whole genome shotgun (WGS) entry which is preliminary data.</text>
</comment>